<dbReference type="Gene3D" id="1.25.40.20">
    <property type="entry name" value="Ankyrin repeat-containing domain"/>
    <property type="match status" value="3"/>
</dbReference>
<feature type="domain" description="NACHT" evidence="6">
    <location>
        <begin position="235"/>
        <end position="378"/>
    </location>
</feature>
<feature type="repeat" description="ANK" evidence="3">
    <location>
        <begin position="758"/>
        <end position="790"/>
    </location>
</feature>
<keyword evidence="2 3" id="KW-0040">ANK repeat</keyword>
<feature type="repeat" description="ANK" evidence="3">
    <location>
        <begin position="791"/>
        <end position="823"/>
    </location>
</feature>
<dbReference type="PROSITE" id="PS50297">
    <property type="entry name" value="ANK_REP_REGION"/>
    <property type="match status" value="13"/>
</dbReference>
<evidence type="ECO:0000313" key="8">
    <source>
        <dbReference type="Proteomes" id="UP001489902"/>
    </source>
</evidence>
<feature type="repeat" description="ANK" evidence="3">
    <location>
        <begin position="956"/>
        <end position="988"/>
    </location>
</feature>
<dbReference type="PANTHER" id="PTHR23206">
    <property type="entry name" value="MASK PROTEIN"/>
    <property type="match status" value="1"/>
</dbReference>
<feature type="repeat" description="ANK" evidence="3">
    <location>
        <begin position="824"/>
        <end position="856"/>
    </location>
</feature>
<keyword evidence="5" id="KW-0732">Signal</keyword>
<feature type="repeat" description="ANK" evidence="3">
    <location>
        <begin position="1125"/>
        <end position="1157"/>
    </location>
</feature>
<dbReference type="PROSITE" id="PS50088">
    <property type="entry name" value="ANK_REPEAT"/>
    <property type="match status" value="13"/>
</dbReference>
<dbReference type="SMART" id="SM00248">
    <property type="entry name" value="ANK"/>
    <property type="match status" value="16"/>
</dbReference>
<name>A0ABZ2X5Z3_9HYPO</name>
<dbReference type="PRINTS" id="PR01415">
    <property type="entry name" value="ANKYRIN"/>
</dbReference>
<dbReference type="InterPro" id="IPR056884">
    <property type="entry name" value="NPHP3-like_N"/>
</dbReference>
<dbReference type="EMBL" id="CP151265">
    <property type="protein sequence ID" value="WZH48513.1"/>
    <property type="molecule type" value="Genomic_DNA"/>
</dbReference>
<gene>
    <name evidence="7" type="ORF">QYS62_009691</name>
</gene>
<keyword evidence="8" id="KW-1185">Reference proteome</keyword>
<feature type="chain" id="PRO_5046449711" evidence="5">
    <location>
        <begin position="21"/>
        <end position="1291"/>
    </location>
</feature>
<feature type="region of interest" description="Disordered" evidence="4">
    <location>
        <begin position="97"/>
        <end position="125"/>
    </location>
</feature>
<dbReference type="InterPro" id="IPR038305">
    <property type="entry name" value="HeLo_sf"/>
</dbReference>
<feature type="signal peptide" evidence="5">
    <location>
        <begin position="1"/>
        <end position="20"/>
    </location>
</feature>
<evidence type="ECO:0000313" key="7">
    <source>
        <dbReference type="EMBL" id="WZH48513.1"/>
    </source>
</evidence>
<dbReference type="Gene3D" id="3.40.50.300">
    <property type="entry name" value="P-loop containing nucleotide triphosphate hydrolases"/>
    <property type="match status" value="1"/>
</dbReference>
<dbReference type="Gene3D" id="1.20.120.1020">
    <property type="entry name" value="Prion-inhibition and propagation, HeLo domain"/>
    <property type="match status" value="1"/>
</dbReference>
<dbReference type="Proteomes" id="UP001489902">
    <property type="component" value="Chromosome 6"/>
</dbReference>
<dbReference type="SUPFAM" id="SSF48403">
    <property type="entry name" value="Ankyrin repeat"/>
    <property type="match status" value="2"/>
</dbReference>
<dbReference type="Pfam" id="PF12796">
    <property type="entry name" value="Ank_2"/>
    <property type="match status" value="4"/>
</dbReference>
<proteinExistence type="predicted"/>
<protein>
    <submittedName>
        <fullName evidence="7">Ankyrin repeat domain-containing protein</fullName>
    </submittedName>
</protein>
<feature type="repeat" description="ANK" evidence="3">
    <location>
        <begin position="1225"/>
        <end position="1257"/>
    </location>
</feature>
<evidence type="ECO:0000259" key="6">
    <source>
        <dbReference type="PROSITE" id="PS50837"/>
    </source>
</evidence>
<dbReference type="InterPro" id="IPR007111">
    <property type="entry name" value="NACHT_NTPase"/>
</dbReference>
<dbReference type="Pfam" id="PF13606">
    <property type="entry name" value="Ank_3"/>
    <property type="match status" value="1"/>
</dbReference>
<feature type="repeat" description="ANK" evidence="3">
    <location>
        <begin position="890"/>
        <end position="922"/>
    </location>
</feature>
<feature type="repeat" description="ANK" evidence="3">
    <location>
        <begin position="1092"/>
        <end position="1124"/>
    </location>
</feature>
<reference evidence="7 8" key="1">
    <citation type="submission" date="2024-04" db="EMBL/GenBank/DDBJ databases">
        <title>Complete genome sequence of Fusarium acuminatum.</title>
        <authorList>
            <person name="Lan B."/>
        </authorList>
    </citation>
    <scope>NUCLEOTIDE SEQUENCE [LARGE SCALE GENOMIC DNA]</scope>
    <source>
        <strain evidence="7">1A</strain>
    </source>
</reference>
<feature type="repeat" description="ANK" evidence="3">
    <location>
        <begin position="857"/>
        <end position="889"/>
    </location>
</feature>
<feature type="repeat" description="ANK" evidence="3">
    <location>
        <begin position="1195"/>
        <end position="1224"/>
    </location>
</feature>
<dbReference type="InterPro" id="IPR029498">
    <property type="entry name" value="HeLo_dom"/>
</dbReference>
<dbReference type="Pfam" id="PF13637">
    <property type="entry name" value="Ank_4"/>
    <property type="match status" value="1"/>
</dbReference>
<evidence type="ECO:0000256" key="1">
    <source>
        <dbReference type="ARBA" id="ARBA00022737"/>
    </source>
</evidence>
<evidence type="ECO:0000256" key="3">
    <source>
        <dbReference type="PROSITE-ProRule" id="PRU00023"/>
    </source>
</evidence>
<evidence type="ECO:0000256" key="2">
    <source>
        <dbReference type="ARBA" id="ARBA00023043"/>
    </source>
</evidence>
<organism evidence="7 8">
    <name type="scientific">Fusarium acuminatum</name>
    <dbReference type="NCBI Taxonomy" id="5515"/>
    <lineage>
        <taxon>Eukaryota</taxon>
        <taxon>Fungi</taxon>
        <taxon>Dikarya</taxon>
        <taxon>Ascomycota</taxon>
        <taxon>Pezizomycotina</taxon>
        <taxon>Sordariomycetes</taxon>
        <taxon>Hypocreomycetidae</taxon>
        <taxon>Hypocreales</taxon>
        <taxon>Nectriaceae</taxon>
        <taxon>Fusarium</taxon>
        <taxon>Fusarium tricinctum species complex</taxon>
    </lineage>
</organism>
<accession>A0ABZ2X5Z3</accession>
<dbReference type="InterPro" id="IPR036770">
    <property type="entry name" value="Ankyrin_rpt-contain_sf"/>
</dbReference>
<dbReference type="InterPro" id="IPR051631">
    <property type="entry name" value="Ankyrin-KH/SAM_domain"/>
</dbReference>
<dbReference type="InterPro" id="IPR002110">
    <property type="entry name" value="Ankyrin_rpt"/>
</dbReference>
<dbReference type="SUPFAM" id="SSF52540">
    <property type="entry name" value="P-loop containing nucleoside triphosphate hydrolases"/>
    <property type="match status" value="1"/>
</dbReference>
<dbReference type="Pfam" id="PF14479">
    <property type="entry name" value="HeLo"/>
    <property type="match status" value="1"/>
</dbReference>
<dbReference type="PROSITE" id="PS50837">
    <property type="entry name" value="NACHT"/>
    <property type="match status" value="1"/>
</dbReference>
<dbReference type="InterPro" id="IPR027417">
    <property type="entry name" value="P-loop_NTPase"/>
</dbReference>
<feature type="repeat" description="ANK" evidence="3">
    <location>
        <begin position="1022"/>
        <end position="1054"/>
    </location>
</feature>
<evidence type="ECO:0000256" key="4">
    <source>
        <dbReference type="SAM" id="MobiDB-lite"/>
    </source>
</evidence>
<sequence>MEAVGLAVGLVGLFSTCLEAVQRIDSYKTAGRDTRLLRAQLNATMHLFERWGDSVGIGKGKLSDNHHPALDDPKTFSVIKNVLESFEEFSAATTTHDATSPNAIQRVPSFPLPDPSTKNASKPSRWEKTSWALREKLKRTNQVEALASLVSELYNVVSPETAVVASVTQKTLSSSTSKYQHGSAQALRDLRAWLGSPPPNHLYTESKDKRLQKTCEWMLHRQEFLNWQAPSTSDKLLWIKGPAGFGKTVLCSRLVDEVEKTTQRPMAYFFLSSKFEGRDDPFSAIRSWLTTVISKNPVALDTIRSHHVPDYEQVASQTTILQLFHDVVLQLPGCTFILDGLDECTGMNGTDSKSVACFLEKLKKAISNTGTRLLISSRGDPIIQQGLSSFPGYVEYTIQSTDVGPDLGIYSSAVVEARLPNKDEATRDFIAQKIKDRCQGQFQWIKLQEGSLRKGRSKRQLEREIDETPSGLDGLYDREWSRIMAMGATDRDRALCLLRWAAFSIRPLTVYEITEAVLVTDDCEEFPFDEMPDSIDNDYVDSMILDLCGSLIEMRRSPVEEVEQQQNTKSVDDHDNVDTADLLEQSPDELDVGLQEVHLTHFSVKEYLLPRIAPNHVDSLLNKSLRVSLEQLENTALSKYCIRYLNLPGAWDNWQMGHEGSTMRFLFYAATFWVRHYKMAETPDSDLEDKLNAFFDEQNKSFCFWRSWWKATYMKHVEGVDRLFPTGSLELAIIFRLKNVAKHIINERNYDLKHHSKHNMSALHYTCVLGDRETAELLIESGSELDDMTDEVETPLLLTISGGHISVAELLISRGANILLSNTYGTTPLHRASQLGHLKIAKQLIENGADIAVSTKDGFTPLLYAAAYGQSEVVTLLLDKGADLSDANENGYTSLHLASLNGHHSLIKQLIDRGADMAALSKEGLTPLSVGSISGHSQVVSLLLESGADLYQSNEASNPPLILASAEGHFEVVKMLLEHGADCNEQSTEGYSSLQLASESGHLQVVKLLLERGADSRYAGEEGLTSIYLAAVSNHVDVVDILLEEGASFHASRNENYGLSLLCAAASRGFLDLTNLIINKGASVEERSVGALEATPLCLASSRGHLEMVKLLLENGADVNAVSNDLITPLHEASMNGHYNIAELLIQQGADLSAKTECCESTPLMRALSGRHKEVFTLLLDNGSPLTPVEEMLWTPLHVASVYGDTETIKTLLEKEASITAKDKNNDKPIHFAAQAGHLEFVRLLLQEGVDRTSKNLVGRSALFYAAEEGHESLVELFTTESYSELAATDN</sequence>
<keyword evidence="1" id="KW-0677">Repeat</keyword>
<dbReference type="PANTHER" id="PTHR23206:SF7">
    <property type="entry name" value="PROTEIN KINASE DOMAIN-CONTAINING PROTEIN"/>
    <property type="match status" value="1"/>
</dbReference>
<feature type="repeat" description="ANK" evidence="3">
    <location>
        <begin position="923"/>
        <end position="955"/>
    </location>
</feature>
<feature type="repeat" description="ANK" evidence="3">
    <location>
        <begin position="989"/>
        <end position="1021"/>
    </location>
</feature>
<evidence type="ECO:0000256" key="5">
    <source>
        <dbReference type="SAM" id="SignalP"/>
    </source>
</evidence>
<dbReference type="Pfam" id="PF24883">
    <property type="entry name" value="NPHP3_N"/>
    <property type="match status" value="1"/>
</dbReference>